<dbReference type="HAMAP" id="MF_01471">
    <property type="entry name" value="Cas2"/>
    <property type="match status" value="1"/>
</dbReference>
<evidence type="ECO:0000256" key="3">
    <source>
        <dbReference type="ARBA" id="ARBA00022722"/>
    </source>
</evidence>
<dbReference type="Proteomes" id="UP001354971">
    <property type="component" value="Unassembled WGS sequence"/>
</dbReference>
<keyword evidence="8 9" id="KW-0051">Antiviral defense</keyword>
<comment type="cofactor">
    <cofactor evidence="1 9">
        <name>Mg(2+)</name>
        <dbReference type="ChEBI" id="CHEBI:18420"/>
    </cofactor>
</comment>
<gene>
    <name evidence="9 10" type="primary">cas2</name>
    <name evidence="10" type="ORF">V0U79_07605</name>
</gene>
<dbReference type="SUPFAM" id="SSF143430">
    <property type="entry name" value="TTP0101/SSO1404-like"/>
    <property type="match status" value="1"/>
</dbReference>
<dbReference type="EMBL" id="JAZDRP010000004">
    <property type="protein sequence ID" value="MEE2526228.1"/>
    <property type="molecule type" value="Genomic_DNA"/>
</dbReference>
<evidence type="ECO:0000313" key="11">
    <source>
        <dbReference type="Proteomes" id="UP001354971"/>
    </source>
</evidence>
<keyword evidence="4 9" id="KW-0479">Metal-binding</keyword>
<dbReference type="GO" id="GO:0004519">
    <property type="term" value="F:endonuclease activity"/>
    <property type="evidence" value="ECO:0007669"/>
    <property type="project" value="UniProtKB-KW"/>
</dbReference>
<comment type="subunit">
    <text evidence="9">Homodimer, forms a heterotetramer with a Cas1 homodimer.</text>
</comment>
<keyword evidence="7 9" id="KW-0460">Magnesium</keyword>
<evidence type="ECO:0000256" key="4">
    <source>
        <dbReference type="ARBA" id="ARBA00022723"/>
    </source>
</evidence>
<proteinExistence type="inferred from homology"/>
<comment type="caution">
    <text evidence="10">The sequence shown here is derived from an EMBL/GenBank/DDBJ whole genome shotgun (WGS) entry which is preliminary data.</text>
</comment>
<evidence type="ECO:0000256" key="7">
    <source>
        <dbReference type="ARBA" id="ARBA00022842"/>
    </source>
</evidence>
<keyword evidence="5 9" id="KW-0255">Endonuclease</keyword>
<accession>A0ABU7LQP4</accession>
<evidence type="ECO:0000256" key="9">
    <source>
        <dbReference type="HAMAP-Rule" id="MF_01471"/>
    </source>
</evidence>
<evidence type="ECO:0000256" key="8">
    <source>
        <dbReference type="ARBA" id="ARBA00023118"/>
    </source>
</evidence>
<organism evidence="10 11">
    <name type="scientific">Hyphobacterium lacteum</name>
    <dbReference type="NCBI Taxonomy" id="3116575"/>
    <lineage>
        <taxon>Bacteria</taxon>
        <taxon>Pseudomonadati</taxon>
        <taxon>Pseudomonadota</taxon>
        <taxon>Alphaproteobacteria</taxon>
        <taxon>Maricaulales</taxon>
        <taxon>Maricaulaceae</taxon>
        <taxon>Hyphobacterium</taxon>
    </lineage>
</organism>
<dbReference type="EC" id="3.1.-.-" evidence="9"/>
<keyword evidence="11" id="KW-1185">Reference proteome</keyword>
<dbReference type="InterPro" id="IPR021127">
    <property type="entry name" value="CRISPR_associated_Cas2"/>
</dbReference>
<evidence type="ECO:0000256" key="6">
    <source>
        <dbReference type="ARBA" id="ARBA00022801"/>
    </source>
</evidence>
<keyword evidence="3 9" id="KW-0540">Nuclease</keyword>
<evidence type="ECO:0000313" key="10">
    <source>
        <dbReference type="EMBL" id="MEE2526228.1"/>
    </source>
</evidence>
<comment type="function">
    <text evidence="9">CRISPR (clustered regularly interspaced short palindromic repeat), is an adaptive immune system that provides protection against mobile genetic elements (viruses, transposable elements and conjugative plasmids). CRISPR clusters contain sequences complementary to antecedent mobile elements and target invading nucleic acids. CRISPR clusters are transcribed and processed into CRISPR RNA (crRNA). Functions as a ssRNA-specific endoribonuclease. Involved in the integration of spacer DNA into the CRISPR cassette.</text>
</comment>
<keyword evidence="6 9" id="KW-0378">Hydrolase</keyword>
<reference evidence="10 11" key="1">
    <citation type="submission" date="2024-01" db="EMBL/GenBank/DDBJ databases">
        <title>Hyphobacterium bacterium isolated from marine sediment.</title>
        <authorList>
            <person name="Zhao S."/>
        </authorList>
    </citation>
    <scope>NUCLEOTIDE SEQUENCE [LARGE SCALE GENOMIC DNA]</scope>
    <source>
        <strain evidence="11">HN65</strain>
    </source>
</reference>
<evidence type="ECO:0000256" key="2">
    <source>
        <dbReference type="ARBA" id="ARBA00009959"/>
    </source>
</evidence>
<dbReference type="NCBIfam" id="TIGR01573">
    <property type="entry name" value="cas2"/>
    <property type="match status" value="1"/>
</dbReference>
<dbReference type="InterPro" id="IPR019199">
    <property type="entry name" value="Virulence_VapD/CRISPR_Cas2"/>
</dbReference>
<dbReference type="RefSeq" id="WP_330198891.1">
    <property type="nucleotide sequence ID" value="NZ_JAZDRP010000004.1"/>
</dbReference>
<dbReference type="Pfam" id="PF09827">
    <property type="entry name" value="CRISPR_Cas2"/>
    <property type="match status" value="1"/>
</dbReference>
<sequence>MEKRPALSGYRMMWLYVMFDLPVGTPGERKAATKFRKFLLDRGFEMAQFSVYLRFAESKGAAETHIRRVADALPKKGKVHIVALTDKQYGNARIFTGRKGERPAKNPDQLALF</sequence>
<comment type="similarity">
    <text evidence="2 9">Belongs to the CRISPR-associated endoribonuclease Cas2 protein family.</text>
</comment>
<name>A0ABU7LQP4_9PROT</name>
<protein>
    <recommendedName>
        <fullName evidence="9">CRISPR-associated endoribonuclease Cas2</fullName>
        <ecNumber evidence="9">3.1.-.-</ecNumber>
    </recommendedName>
</protein>
<evidence type="ECO:0000256" key="1">
    <source>
        <dbReference type="ARBA" id="ARBA00001946"/>
    </source>
</evidence>
<evidence type="ECO:0000256" key="5">
    <source>
        <dbReference type="ARBA" id="ARBA00022759"/>
    </source>
</evidence>
<feature type="binding site" evidence="9">
    <location>
        <position position="20"/>
    </location>
    <ligand>
        <name>Mg(2+)</name>
        <dbReference type="ChEBI" id="CHEBI:18420"/>
        <note>catalytic</note>
    </ligand>
</feature>